<keyword evidence="2" id="KW-1133">Transmembrane helix</keyword>
<feature type="region of interest" description="Disordered" evidence="1">
    <location>
        <begin position="80"/>
        <end position="99"/>
    </location>
</feature>
<reference evidence="4" key="1">
    <citation type="submission" date="2008-10" db="EMBL/GenBank/DDBJ databases">
        <authorList>
            <person name="Molnar K."/>
        </authorList>
    </citation>
    <scope>NUCLEOTIDE SEQUENCE [LARGE SCALE GENOMIC DNA]</scope>
    <source>
        <strain evidence="4">NRRL 15998</strain>
    </source>
</reference>
<evidence type="ECO:0000313" key="3">
    <source>
        <dbReference type="EMBL" id="EFE77000.2"/>
    </source>
</evidence>
<reference evidence="4" key="2">
    <citation type="submission" date="2008-12" db="EMBL/GenBank/DDBJ databases">
        <title>Annotation of Streptomyces roseosporus strain NRRL 15998.</title>
        <authorList>
            <consortium name="The Broad Institute Genome Sequencing Platform"/>
            <consortium name="Broad Institute Microbial Sequencing Center"/>
            <person name="Fischbach M."/>
            <person name="Ward D."/>
            <person name="Young S."/>
            <person name="Kodira C.D."/>
            <person name="Zeng Q."/>
            <person name="Koehrsen M."/>
            <person name="Godfrey P."/>
            <person name="Alvarado L."/>
            <person name="Berlin A.M."/>
            <person name="Borenstein D."/>
            <person name="Chen Z."/>
            <person name="Engels R."/>
            <person name="Freedman E."/>
            <person name="Gellesch M."/>
            <person name="Goldberg J."/>
            <person name="Griggs A."/>
            <person name="Gujja S."/>
            <person name="Heiman D.I."/>
            <person name="Hepburn T.A."/>
            <person name="Howarth C."/>
            <person name="Jen D."/>
            <person name="Larson L."/>
            <person name="Lewis B."/>
            <person name="Mehta T."/>
            <person name="Park D."/>
            <person name="Pearson M."/>
            <person name="Roberts A."/>
            <person name="Saif S."/>
            <person name="Shea T.D."/>
            <person name="Shenoy N."/>
            <person name="Sisk P."/>
            <person name="Stolte C."/>
            <person name="Sykes S.N."/>
            <person name="Walk T."/>
            <person name="White J."/>
            <person name="Yandava C."/>
            <person name="Straight P."/>
            <person name="Clardy J."/>
            <person name="Hung D."/>
            <person name="Kolter R."/>
            <person name="Mekalanos J."/>
            <person name="Walker S."/>
            <person name="Walsh C.T."/>
            <person name="Wieland B.L.C."/>
            <person name="Ilzarbe M."/>
            <person name="Galagan J."/>
            <person name="Nusbaum C."/>
            <person name="Birren B."/>
        </authorList>
    </citation>
    <scope>NUCLEOTIDE SEQUENCE [LARGE SCALE GENOMIC DNA]</scope>
    <source>
        <strain evidence="4">NRRL 15998</strain>
    </source>
</reference>
<dbReference type="AlphaFoldDB" id="D6AGJ0"/>
<keyword evidence="2" id="KW-0812">Transmembrane</keyword>
<gene>
    <name evidence="3" type="ORF">SSGG_04367</name>
</gene>
<sequence>MWKSASDRWRSPVLRHEFRPGRAVAGLVMLGLAAGYAADAAGAWEVPWTFFLPLFFGGLWLAATVTWAAYILRRRRAARKASAESSGAPASTSGSHAIK</sequence>
<proteinExistence type="predicted"/>
<evidence type="ECO:0000256" key="1">
    <source>
        <dbReference type="SAM" id="MobiDB-lite"/>
    </source>
</evidence>
<keyword evidence="2" id="KW-0472">Membrane</keyword>
<name>D6AGJ0_STRFL</name>
<dbReference type="EMBL" id="DS999644">
    <property type="protein sequence ID" value="EFE77000.2"/>
    <property type="molecule type" value="Genomic_DNA"/>
</dbReference>
<feature type="transmembrane region" description="Helical" evidence="2">
    <location>
        <begin position="50"/>
        <end position="72"/>
    </location>
</feature>
<dbReference type="Proteomes" id="UP000003986">
    <property type="component" value="Unassembled WGS sequence"/>
</dbReference>
<feature type="compositionally biased region" description="Polar residues" evidence="1">
    <location>
        <begin position="89"/>
        <end position="99"/>
    </location>
</feature>
<organism evidence="3 4">
    <name type="scientific">Streptomyces filamentosus NRRL 15998</name>
    <dbReference type="NCBI Taxonomy" id="457431"/>
    <lineage>
        <taxon>Bacteria</taxon>
        <taxon>Bacillati</taxon>
        <taxon>Actinomycetota</taxon>
        <taxon>Actinomycetes</taxon>
        <taxon>Kitasatosporales</taxon>
        <taxon>Streptomycetaceae</taxon>
        <taxon>Streptomyces</taxon>
    </lineage>
</organism>
<protein>
    <submittedName>
        <fullName evidence="3">Predicted protein</fullName>
    </submittedName>
</protein>
<evidence type="ECO:0000313" key="4">
    <source>
        <dbReference type="Proteomes" id="UP000003986"/>
    </source>
</evidence>
<accession>D6AGJ0</accession>
<evidence type="ECO:0000256" key="2">
    <source>
        <dbReference type="SAM" id="Phobius"/>
    </source>
</evidence>